<keyword evidence="2 10" id="KW-1003">Cell membrane</keyword>
<comment type="function">
    <text evidence="9 10">Fluoride-specific ion channel. Important for reducing fluoride concentration in the cell, thus reducing its toxicity.</text>
</comment>
<evidence type="ECO:0000256" key="1">
    <source>
        <dbReference type="ARBA" id="ARBA00004651"/>
    </source>
</evidence>
<evidence type="ECO:0000256" key="2">
    <source>
        <dbReference type="ARBA" id="ARBA00022475"/>
    </source>
</evidence>
<feature type="binding site" evidence="10">
    <location>
        <position position="71"/>
    </location>
    <ligand>
        <name>Na(+)</name>
        <dbReference type="ChEBI" id="CHEBI:29101"/>
        <note>structural</note>
    </ligand>
</feature>
<evidence type="ECO:0000256" key="10">
    <source>
        <dbReference type="HAMAP-Rule" id="MF_00454"/>
    </source>
</evidence>
<reference evidence="11 12" key="1">
    <citation type="journal article" date="2015" name="Genome Announc.">
        <title>Expanding the biotechnology potential of lactobacilli through comparative genomics of 213 strains and associated genera.</title>
        <authorList>
            <person name="Sun Z."/>
            <person name="Harris H.M."/>
            <person name="McCann A."/>
            <person name="Guo C."/>
            <person name="Argimon S."/>
            <person name="Zhang W."/>
            <person name="Yang X."/>
            <person name="Jeffery I.B."/>
            <person name="Cooney J.C."/>
            <person name="Kagawa T.F."/>
            <person name="Liu W."/>
            <person name="Song Y."/>
            <person name="Salvetti E."/>
            <person name="Wrobel A."/>
            <person name="Rasinkangas P."/>
            <person name="Parkhill J."/>
            <person name="Rea M.C."/>
            <person name="O'Sullivan O."/>
            <person name="Ritari J."/>
            <person name="Douillard F.P."/>
            <person name="Paul Ross R."/>
            <person name="Yang R."/>
            <person name="Briner A.E."/>
            <person name="Felis G.E."/>
            <person name="de Vos W.M."/>
            <person name="Barrangou R."/>
            <person name="Klaenhammer T.R."/>
            <person name="Caufield P.W."/>
            <person name="Cui Y."/>
            <person name="Zhang H."/>
            <person name="O'Toole P.W."/>
        </authorList>
    </citation>
    <scope>NUCLEOTIDE SEQUENCE [LARGE SCALE GENOMIC DNA]</scope>
    <source>
        <strain evidence="11 12">DSM 19117</strain>
    </source>
</reference>
<dbReference type="PANTHER" id="PTHR28259">
    <property type="entry name" value="FLUORIDE EXPORT PROTEIN 1-RELATED"/>
    <property type="match status" value="1"/>
</dbReference>
<dbReference type="AlphaFoldDB" id="A0A0R1JXJ6"/>
<proteinExistence type="inferred from homology"/>
<feature type="binding site" evidence="10">
    <location>
        <position position="74"/>
    </location>
    <ligand>
        <name>Na(+)</name>
        <dbReference type="ChEBI" id="CHEBI:29101"/>
        <note>structural</note>
    </ligand>
</feature>
<comment type="catalytic activity">
    <reaction evidence="8">
        <text>fluoride(in) = fluoride(out)</text>
        <dbReference type="Rhea" id="RHEA:76159"/>
        <dbReference type="ChEBI" id="CHEBI:17051"/>
    </reaction>
    <physiologicalReaction direction="left-to-right" evidence="8">
        <dbReference type="Rhea" id="RHEA:76160"/>
    </physiologicalReaction>
</comment>
<feature type="transmembrane region" description="Helical" evidence="10">
    <location>
        <begin position="61"/>
        <end position="79"/>
    </location>
</feature>
<evidence type="ECO:0000313" key="12">
    <source>
        <dbReference type="Proteomes" id="UP000051162"/>
    </source>
</evidence>
<evidence type="ECO:0000256" key="7">
    <source>
        <dbReference type="ARBA" id="ARBA00035120"/>
    </source>
</evidence>
<dbReference type="GO" id="GO:0140114">
    <property type="term" value="P:cellular detoxification of fluoride"/>
    <property type="evidence" value="ECO:0007669"/>
    <property type="project" value="UniProtKB-UniRule"/>
</dbReference>
<keyword evidence="12" id="KW-1185">Reference proteome</keyword>
<dbReference type="Proteomes" id="UP000051162">
    <property type="component" value="Unassembled WGS sequence"/>
</dbReference>
<feature type="transmembrane region" description="Helical" evidence="10">
    <location>
        <begin position="94"/>
        <end position="116"/>
    </location>
</feature>
<keyword evidence="6 10" id="KW-0407">Ion channel</keyword>
<keyword evidence="3 10" id="KW-0812">Transmembrane</keyword>
<evidence type="ECO:0000256" key="6">
    <source>
        <dbReference type="ARBA" id="ARBA00023303"/>
    </source>
</evidence>
<accession>A0A0R1JXJ6</accession>
<dbReference type="EMBL" id="AZDT01000028">
    <property type="protein sequence ID" value="KRK75966.1"/>
    <property type="molecule type" value="Genomic_DNA"/>
</dbReference>
<evidence type="ECO:0000256" key="4">
    <source>
        <dbReference type="ARBA" id="ARBA00022989"/>
    </source>
</evidence>
<dbReference type="GeneID" id="84782724"/>
<keyword evidence="10" id="KW-0813">Transport</keyword>
<keyword evidence="10" id="KW-0479">Metal-binding</keyword>
<gene>
    <name evidence="10" type="primary">fluC</name>
    <name evidence="10" type="synonym">crcB</name>
    <name evidence="11" type="ORF">FD30_GL001782</name>
</gene>
<name>A0A0R1JXJ6_9LACO</name>
<evidence type="ECO:0000256" key="3">
    <source>
        <dbReference type="ARBA" id="ARBA00022692"/>
    </source>
</evidence>
<dbReference type="OrthoDB" id="9815830at2"/>
<protein>
    <recommendedName>
        <fullName evidence="10">Fluoride-specific ion channel FluC</fullName>
    </recommendedName>
</protein>
<dbReference type="InterPro" id="IPR003691">
    <property type="entry name" value="FluC"/>
</dbReference>
<comment type="subcellular location">
    <subcellularLocation>
        <location evidence="1 10">Cell membrane</location>
        <topology evidence="1 10">Multi-pass membrane protein</topology>
    </subcellularLocation>
</comment>
<dbReference type="Pfam" id="PF02537">
    <property type="entry name" value="CRCB"/>
    <property type="match status" value="1"/>
</dbReference>
<dbReference type="RefSeq" id="WP_056944242.1">
    <property type="nucleotide sequence ID" value="NZ_AZDT01000028.1"/>
</dbReference>
<keyword evidence="10" id="KW-0915">Sodium</keyword>
<dbReference type="PANTHER" id="PTHR28259:SF1">
    <property type="entry name" value="FLUORIDE EXPORT PROTEIN 1-RELATED"/>
    <property type="match status" value="1"/>
</dbReference>
<keyword evidence="10" id="KW-0406">Ion transport</keyword>
<comment type="activity regulation">
    <text evidence="10">Na(+) is not transported, but it plays an essential structural role and its presence is essential for fluoride channel function.</text>
</comment>
<dbReference type="GO" id="GO:0046872">
    <property type="term" value="F:metal ion binding"/>
    <property type="evidence" value="ECO:0007669"/>
    <property type="project" value="UniProtKB-KW"/>
</dbReference>
<keyword evidence="5 10" id="KW-0472">Membrane</keyword>
<sequence>MITALLVCCAGGGGALCRFGLTLLGNRLFYDTYFPFPTLIINVVAATLLGMGAGWLPATSLAFQVLSGFLGGFSTYSTFTTEFTDLLHTFPKVAASYIGLSVVLGIGGAFLGFWWVSA</sequence>
<evidence type="ECO:0000256" key="9">
    <source>
        <dbReference type="ARBA" id="ARBA00049940"/>
    </source>
</evidence>
<comment type="caution">
    <text evidence="11">The sequence shown here is derived from an EMBL/GenBank/DDBJ whole genome shotgun (WGS) entry which is preliminary data.</text>
</comment>
<comment type="similarity">
    <text evidence="7 10">Belongs to the fluoride channel Fluc/FEX (TC 1.A.43) family.</text>
</comment>
<evidence type="ECO:0000256" key="8">
    <source>
        <dbReference type="ARBA" id="ARBA00035585"/>
    </source>
</evidence>
<organism evidence="11 12">
    <name type="scientific">Levilactobacillus namurensis DSM 19117</name>
    <dbReference type="NCBI Taxonomy" id="1423773"/>
    <lineage>
        <taxon>Bacteria</taxon>
        <taxon>Bacillati</taxon>
        <taxon>Bacillota</taxon>
        <taxon>Bacilli</taxon>
        <taxon>Lactobacillales</taxon>
        <taxon>Lactobacillaceae</taxon>
        <taxon>Levilactobacillus</taxon>
    </lineage>
</organism>
<dbReference type="PATRIC" id="fig|1423773.3.peg.1827"/>
<dbReference type="STRING" id="1423773.FD30_GL001782"/>
<dbReference type="GO" id="GO:0005886">
    <property type="term" value="C:plasma membrane"/>
    <property type="evidence" value="ECO:0007669"/>
    <property type="project" value="UniProtKB-SubCell"/>
</dbReference>
<evidence type="ECO:0000256" key="5">
    <source>
        <dbReference type="ARBA" id="ARBA00023136"/>
    </source>
</evidence>
<evidence type="ECO:0000313" key="11">
    <source>
        <dbReference type="EMBL" id="KRK75966.1"/>
    </source>
</evidence>
<dbReference type="GO" id="GO:0062054">
    <property type="term" value="F:fluoride channel activity"/>
    <property type="evidence" value="ECO:0007669"/>
    <property type="project" value="UniProtKB-UniRule"/>
</dbReference>
<keyword evidence="4 10" id="KW-1133">Transmembrane helix</keyword>
<feature type="transmembrane region" description="Helical" evidence="10">
    <location>
        <begin position="33"/>
        <end position="54"/>
    </location>
</feature>
<dbReference type="HAMAP" id="MF_00454">
    <property type="entry name" value="FluC"/>
    <property type="match status" value="1"/>
</dbReference>